<organism evidence="2 3">
    <name type="scientific">Pseudoflavonifractor intestinihominis</name>
    <dbReference type="NCBI Taxonomy" id="3133171"/>
    <lineage>
        <taxon>Bacteria</taxon>
        <taxon>Bacillati</taxon>
        <taxon>Bacillota</taxon>
        <taxon>Clostridia</taxon>
        <taxon>Eubacteriales</taxon>
        <taxon>Oscillospiraceae</taxon>
        <taxon>Pseudoflavonifractor</taxon>
    </lineage>
</organism>
<dbReference type="Proteomes" id="UP001464378">
    <property type="component" value="Unassembled WGS sequence"/>
</dbReference>
<keyword evidence="1" id="KW-0472">Membrane</keyword>
<evidence type="ECO:0000256" key="1">
    <source>
        <dbReference type="SAM" id="Phobius"/>
    </source>
</evidence>
<protein>
    <submittedName>
        <fullName evidence="2">Uncharacterized protein</fullName>
    </submittedName>
</protein>
<dbReference type="RefSeq" id="WP_349230871.1">
    <property type="nucleotide sequence ID" value="NZ_JBBMFK010000003.1"/>
</dbReference>
<comment type="caution">
    <text evidence="2">The sequence shown here is derived from an EMBL/GenBank/DDBJ whole genome shotgun (WGS) entry which is preliminary data.</text>
</comment>
<reference evidence="2 3" key="1">
    <citation type="submission" date="2024-03" db="EMBL/GenBank/DDBJ databases">
        <title>Human intestinal bacterial collection.</title>
        <authorList>
            <person name="Pauvert C."/>
            <person name="Hitch T.C.A."/>
            <person name="Clavel T."/>
        </authorList>
    </citation>
    <scope>NUCLEOTIDE SEQUENCE [LARGE SCALE GENOMIC DNA]</scope>
    <source>
        <strain evidence="2 3">CLA-AP-H29</strain>
    </source>
</reference>
<dbReference type="EMBL" id="JBBMFK010000003">
    <property type="protein sequence ID" value="MEQ2442305.1"/>
    <property type="molecule type" value="Genomic_DNA"/>
</dbReference>
<accession>A0ABV1E6D1</accession>
<name>A0ABV1E6D1_9FIRM</name>
<feature type="transmembrane region" description="Helical" evidence="1">
    <location>
        <begin position="12"/>
        <end position="32"/>
    </location>
</feature>
<keyword evidence="1" id="KW-0812">Transmembrane</keyword>
<gene>
    <name evidence="2" type="ORF">WMO64_02350</name>
</gene>
<keyword evidence="1" id="KW-1133">Transmembrane helix</keyword>
<evidence type="ECO:0000313" key="3">
    <source>
        <dbReference type="Proteomes" id="UP001464378"/>
    </source>
</evidence>
<evidence type="ECO:0000313" key="2">
    <source>
        <dbReference type="EMBL" id="MEQ2442305.1"/>
    </source>
</evidence>
<proteinExistence type="predicted"/>
<keyword evidence="3" id="KW-1185">Reference proteome</keyword>
<feature type="transmembrane region" description="Helical" evidence="1">
    <location>
        <begin position="38"/>
        <end position="57"/>
    </location>
</feature>
<sequence>MKNFFQTFKRNFSLLHFFLIDVSPFFLSAFIAGAITSSIFGGVAFGFGVILILEVLLTRSCQKGEAIQLSQRKEDFWNACKEFGIVDRSALNSPEKQQRLKLLASKYHFDHLSADELLQMVLEKSSEKEQKAQEEEQKAIELCKAKEQATFQKLTQYACLHGAEKPITMLNDIADSLKKSVQGERVIATKKESDGAIMAGVASGIGGVVPAMMSFSNTERVNQEIRQHNEAAKAINAMTAQIVGETHARAREYQKAAEQVSLKLIAELPPKKLFRLLTFQNTTITVSKTGSIVISTEVTADDKFTIFDHVPAFIDGSVKAEIFDGEQKIGETTMVFPAFGTIFYYLKEKRYDDGFLSISGIKKDSQKPVKLEGICLFCGQHGHKYTVKFAPGDLWAMER</sequence>